<evidence type="ECO:0000313" key="3">
    <source>
        <dbReference type="Proteomes" id="UP000269544"/>
    </source>
</evidence>
<dbReference type="KEGG" id="piv:NCTC13079_00518"/>
<accession>A0A3S5F7U1</accession>
<name>A0A3S5F7U1_9FIRM</name>
<keyword evidence="1" id="KW-0472">Membrane</keyword>
<protein>
    <submittedName>
        <fullName evidence="2">Uncharacterized protein</fullName>
    </submittedName>
</protein>
<sequence length="342" mass="37925">MQKQIKNGIIFVVFLVLCFLLTLTPFISEAALFPVKETKDLPFHGLIFENPARVDHLKIARRPEGGRDGRYRYDVRFRYRGDASSLRVLGALSDNVYLPEGVEPSHSKVRLKGGYDKVSGAVYESLNIRDLVAKEDFTLQPDAEMRIPLDEKVGDYAFSVSNLPGTLSLSSKRPVATVGVFITNGKVDDFSDVAKDDDKDVKPVTGSKTRSGIYINSLERIYPAAMNRVRFWNTASKVVAAVAVIAVGAVIFLDRKKLYPVIPFSMLAFVFALPRAMGKAPGNLGAFLLLPLAAGIGYLLFKLMTRRELRLSGLDLRQGLGFFLLAFCLSVFVFVVPRGIYF</sequence>
<proteinExistence type="predicted"/>
<evidence type="ECO:0000313" key="2">
    <source>
        <dbReference type="EMBL" id="VEJ35115.1"/>
    </source>
</evidence>
<feature type="transmembrane region" description="Helical" evidence="1">
    <location>
        <begin position="283"/>
        <end position="301"/>
    </location>
</feature>
<feature type="transmembrane region" description="Helical" evidence="1">
    <location>
        <begin position="231"/>
        <end position="253"/>
    </location>
</feature>
<feature type="transmembrane region" description="Helical" evidence="1">
    <location>
        <begin position="322"/>
        <end position="341"/>
    </location>
</feature>
<keyword evidence="1" id="KW-0812">Transmembrane</keyword>
<keyword evidence="3" id="KW-1185">Reference proteome</keyword>
<evidence type="ECO:0000256" key="1">
    <source>
        <dbReference type="SAM" id="Phobius"/>
    </source>
</evidence>
<gene>
    <name evidence="2" type="ORF">NCTC13079_00518</name>
</gene>
<organism evidence="2 3">
    <name type="scientific">Aedoeadaptatus ivorii</name>
    <dbReference type="NCBI Taxonomy" id="54006"/>
    <lineage>
        <taxon>Bacteria</taxon>
        <taxon>Bacillati</taxon>
        <taxon>Bacillota</taxon>
        <taxon>Tissierellia</taxon>
        <taxon>Tissierellales</taxon>
        <taxon>Peptoniphilaceae</taxon>
        <taxon>Aedoeadaptatus</taxon>
    </lineage>
</organism>
<dbReference type="EMBL" id="LR134523">
    <property type="protein sequence ID" value="VEJ35115.1"/>
    <property type="molecule type" value="Genomic_DNA"/>
</dbReference>
<feature type="transmembrane region" description="Helical" evidence="1">
    <location>
        <begin position="258"/>
        <end position="277"/>
    </location>
</feature>
<keyword evidence="1" id="KW-1133">Transmembrane helix</keyword>
<reference evidence="2 3" key="1">
    <citation type="submission" date="2018-12" db="EMBL/GenBank/DDBJ databases">
        <authorList>
            <consortium name="Pathogen Informatics"/>
        </authorList>
    </citation>
    <scope>NUCLEOTIDE SEQUENCE [LARGE SCALE GENOMIC DNA]</scope>
    <source>
        <strain evidence="2 3">NCTC13079</strain>
    </source>
</reference>
<dbReference type="AlphaFoldDB" id="A0A3S5F7U1"/>
<dbReference type="Proteomes" id="UP000269544">
    <property type="component" value="Chromosome"/>
</dbReference>